<feature type="signal peptide" evidence="2">
    <location>
        <begin position="1"/>
        <end position="29"/>
    </location>
</feature>
<keyword evidence="4" id="KW-1185">Reference proteome</keyword>
<reference evidence="3 4" key="1">
    <citation type="journal article" date="2013" name="Antonie Van Leeuwenhoek">
        <title>Echinimonas agarilytica gen. nov., sp. nov., a new gammaproteobacterium isolated from the sea urchin Strongylocentrotus intermedius.</title>
        <authorList>
            <person name="Nedashkovskaya O.I."/>
            <person name="Stenkova A.M."/>
            <person name="Zhukova N.V."/>
            <person name="Van Trappen S."/>
            <person name="Lee J.S."/>
            <person name="Kim S.B."/>
        </authorList>
    </citation>
    <scope>NUCLEOTIDE SEQUENCE [LARGE SCALE GENOMIC DNA]</scope>
    <source>
        <strain evidence="3 4">KMM 6351</strain>
    </source>
</reference>
<keyword evidence="1 2" id="KW-0732">Signal</keyword>
<accession>A0AA41W954</accession>
<dbReference type="Pfam" id="PF13517">
    <property type="entry name" value="FG-GAP_3"/>
    <property type="match status" value="1"/>
</dbReference>
<sequence>MNINSRTMIRLCSLVAVVTALMPVGAVQAADDKLFNSLSVQTPFDITHSILAVDVLPDAGKELLVFGVDGDNKRWMSIYKKDQQSYKINDKIALPDDAYAFDIGEYVDGQLQQIYVLTQGQLNRFEPSQSEQFGAFIAVSPVNAIAIKSSVDFISKSEFVQDVNGDGRVDIFITDFAKTNLLLGQQDGSFLRQELPIKPNVLLFEGGATYSKPTIYVADMNLDGATDLVTIGEGELQFFAQAEQGLFTENPSTIAVEPSISGLNWWDKRDAFGENLDQSQLVFRSVETLEDINNDQLPDLIVRYTQSSGVLDRVNDYEIYLGQKTVDGLSFSNTPHTVIQSEGTLAGFKVLDLNDDGRSEVMVSGFDIGVSQIVGALLSGSIDQDIHLFQLDANNKFAEKPNFSEQVELSFSLTSGQSGAPVVEAADINGDGIKDLVLSDDESLKVFNGMTGTRMFNSRGVSQELQLPNSGNMLTIDDLNGDNKDDIMMKFGRQDNAELRSTFTILIAR</sequence>
<evidence type="ECO:0000313" key="3">
    <source>
        <dbReference type="EMBL" id="MCM2681380.1"/>
    </source>
</evidence>
<organism evidence="3 4">
    <name type="scientific">Echinimonas agarilytica</name>
    <dbReference type="NCBI Taxonomy" id="1215918"/>
    <lineage>
        <taxon>Bacteria</taxon>
        <taxon>Pseudomonadati</taxon>
        <taxon>Pseudomonadota</taxon>
        <taxon>Gammaproteobacteria</taxon>
        <taxon>Alteromonadales</taxon>
        <taxon>Echinimonadaceae</taxon>
        <taxon>Echinimonas</taxon>
    </lineage>
</organism>
<dbReference type="InterPro" id="IPR028994">
    <property type="entry name" value="Integrin_alpha_N"/>
</dbReference>
<proteinExistence type="predicted"/>
<evidence type="ECO:0000256" key="2">
    <source>
        <dbReference type="SAM" id="SignalP"/>
    </source>
</evidence>
<dbReference type="PANTHER" id="PTHR45460">
    <property type="entry name" value="SIMILAR TO CYSTEINE PROTEINASE"/>
    <property type="match status" value="1"/>
</dbReference>
<dbReference type="RefSeq" id="WP_251262861.1">
    <property type="nucleotide sequence ID" value="NZ_JAMQGP010000010.1"/>
</dbReference>
<dbReference type="PANTHER" id="PTHR45460:SF2">
    <property type="entry name" value="ALPHA 1,3 GLUCANASE, GH71 FAMILY (EUROFUNG)"/>
    <property type="match status" value="1"/>
</dbReference>
<comment type="caution">
    <text evidence="3">The sequence shown here is derived from an EMBL/GenBank/DDBJ whole genome shotgun (WGS) entry which is preliminary data.</text>
</comment>
<dbReference type="Proteomes" id="UP001165393">
    <property type="component" value="Unassembled WGS sequence"/>
</dbReference>
<dbReference type="AlphaFoldDB" id="A0AA41W954"/>
<dbReference type="InterPro" id="IPR013517">
    <property type="entry name" value="FG-GAP"/>
</dbReference>
<protein>
    <submittedName>
        <fullName evidence="3">VCBS repeat-containing protein</fullName>
    </submittedName>
</protein>
<dbReference type="EMBL" id="JAMQGP010000010">
    <property type="protein sequence ID" value="MCM2681380.1"/>
    <property type="molecule type" value="Genomic_DNA"/>
</dbReference>
<evidence type="ECO:0000313" key="4">
    <source>
        <dbReference type="Proteomes" id="UP001165393"/>
    </source>
</evidence>
<dbReference type="SUPFAM" id="SSF69318">
    <property type="entry name" value="Integrin alpha N-terminal domain"/>
    <property type="match status" value="2"/>
</dbReference>
<dbReference type="Gene3D" id="2.130.10.130">
    <property type="entry name" value="Integrin alpha, N-terminal"/>
    <property type="match status" value="2"/>
</dbReference>
<name>A0AA41W954_9GAMM</name>
<evidence type="ECO:0000256" key="1">
    <source>
        <dbReference type="ARBA" id="ARBA00022729"/>
    </source>
</evidence>
<gene>
    <name evidence="3" type="ORF">NAF29_17160</name>
</gene>
<feature type="chain" id="PRO_5041235015" evidence="2">
    <location>
        <begin position="30"/>
        <end position="509"/>
    </location>
</feature>